<reference evidence="2" key="1">
    <citation type="journal article" date="2021" name="mSystems">
        <title>Bacteria and Archaea Synergistically Convert Glycine Betaine to Biogenic Methane in the Formosa Cold Seep of the South China Sea.</title>
        <authorList>
            <person name="Li L."/>
            <person name="Zhang W."/>
            <person name="Zhang S."/>
            <person name="Song L."/>
            <person name="Sun Q."/>
            <person name="Zhang H."/>
            <person name="Xiang H."/>
            <person name="Dong X."/>
        </authorList>
    </citation>
    <scope>NUCLEOTIDE SEQUENCE</scope>
    <source>
        <strain evidence="2">ZWT</strain>
    </source>
</reference>
<dbReference type="RefSeq" id="WP_250861401.1">
    <property type="nucleotide sequence ID" value="NZ_JAGSOJ010000005.1"/>
</dbReference>
<keyword evidence="3" id="KW-1185">Reference proteome</keyword>
<protein>
    <submittedName>
        <fullName evidence="2">Uncharacterized protein</fullName>
    </submittedName>
</protein>
<keyword evidence="1" id="KW-0812">Transmembrane</keyword>
<organism evidence="2 3">
    <name type="scientific">Oceanirhabdus seepicola</name>
    <dbReference type="NCBI Taxonomy" id="2828781"/>
    <lineage>
        <taxon>Bacteria</taxon>
        <taxon>Bacillati</taxon>
        <taxon>Bacillota</taxon>
        <taxon>Clostridia</taxon>
        <taxon>Eubacteriales</taxon>
        <taxon>Clostridiaceae</taxon>
        <taxon>Oceanirhabdus</taxon>
    </lineage>
</organism>
<sequence>MKKILMAILFIIIISLTMWLIRYFYPCSLNDIILNHRVEEKVKRIDVTVLSVHLSKTFNIDNKTTINNLINFLEDIKVRNVISAPNWYRPSMFERYYIQLINENKIIDINFMDKDYLRINHTTYKIVNSPDLKIIYDIITEQQ</sequence>
<evidence type="ECO:0000256" key="1">
    <source>
        <dbReference type="SAM" id="Phobius"/>
    </source>
</evidence>
<gene>
    <name evidence="2" type="ORF">KDK92_21145</name>
</gene>
<dbReference type="AlphaFoldDB" id="A0A9J6P9Z8"/>
<keyword evidence="1" id="KW-1133">Transmembrane helix</keyword>
<proteinExistence type="predicted"/>
<comment type="caution">
    <text evidence="2">The sequence shown here is derived from an EMBL/GenBank/DDBJ whole genome shotgun (WGS) entry which is preliminary data.</text>
</comment>
<dbReference type="Proteomes" id="UP001056429">
    <property type="component" value="Unassembled WGS sequence"/>
</dbReference>
<accession>A0A9J6P9Z8</accession>
<evidence type="ECO:0000313" key="2">
    <source>
        <dbReference type="EMBL" id="MCM1992237.1"/>
    </source>
</evidence>
<name>A0A9J6P9Z8_9CLOT</name>
<keyword evidence="1" id="KW-0472">Membrane</keyword>
<feature type="transmembrane region" description="Helical" evidence="1">
    <location>
        <begin position="7"/>
        <end position="25"/>
    </location>
</feature>
<evidence type="ECO:0000313" key="3">
    <source>
        <dbReference type="Proteomes" id="UP001056429"/>
    </source>
</evidence>
<reference evidence="2" key="2">
    <citation type="submission" date="2021-04" db="EMBL/GenBank/DDBJ databases">
        <authorList>
            <person name="Dong X."/>
        </authorList>
    </citation>
    <scope>NUCLEOTIDE SEQUENCE</scope>
    <source>
        <strain evidence="2">ZWT</strain>
    </source>
</reference>
<dbReference type="EMBL" id="JAGSOJ010000005">
    <property type="protein sequence ID" value="MCM1992237.1"/>
    <property type="molecule type" value="Genomic_DNA"/>
</dbReference>